<dbReference type="RefSeq" id="XP_006668327.1">
    <property type="nucleotide sequence ID" value="XM_006668264.1"/>
</dbReference>
<dbReference type="SUPFAM" id="SSF51182">
    <property type="entry name" value="RmlC-like cupins"/>
    <property type="match status" value="1"/>
</dbReference>
<dbReference type="Gene3D" id="2.60.120.10">
    <property type="entry name" value="Jelly Rolls"/>
    <property type="match status" value="1"/>
</dbReference>
<keyword evidence="4" id="KW-1185">Reference proteome</keyword>
<dbReference type="eggNOG" id="ENOG502SGMD">
    <property type="taxonomic scope" value="Eukaryota"/>
</dbReference>
<keyword evidence="1" id="KW-1133">Transmembrane helix</keyword>
<dbReference type="AlphaFoldDB" id="G3J8V8"/>
<feature type="domain" description="Cupin type-2" evidence="2">
    <location>
        <begin position="69"/>
        <end position="120"/>
    </location>
</feature>
<dbReference type="InParanoid" id="G3J8V8"/>
<dbReference type="VEuPathDB" id="FungiDB:CCM_03112"/>
<proteinExistence type="predicted"/>
<sequence length="222" mass="26015">MVLAPLSFLRPRQPSRTPNWDQAILKLPDTADRTFGVRFAWQRGLYYTSVHDFPAQDARQQDRKSLYHPPPHYHFFADEYFVVTRGSGTWHLWDRDVRLAAGDTFKIPARAWHWFEGDQSADAPLAIEVYFDKGQPVVEERFFRNILGYLADCHREAMEPSICQLLIFFHHFEMVPGLRIAPWERLNLALNIAILYVAAAIGLLMGYKSSYEEYYREEKKSE</sequence>
<organism evidence="3 4">
    <name type="scientific">Cordyceps militaris (strain CM01)</name>
    <name type="common">Caterpillar fungus</name>
    <dbReference type="NCBI Taxonomy" id="983644"/>
    <lineage>
        <taxon>Eukaryota</taxon>
        <taxon>Fungi</taxon>
        <taxon>Dikarya</taxon>
        <taxon>Ascomycota</taxon>
        <taxon>Pezizomycotina</taxon>
        <taxon>Sordariomycetes</taxon>
        <taxon>Hypocreomycetidae</taxon>
        <taxon>Hypocreales</taxon>
        <taxon>Cordycipitaceae</taxon>
        <taxon>Cordyceps</taxon>
    </lineage>
</organism>
<dbReference type="OMA" id="AWADPCK"/>
<accession>G3J8V8</accession>
<feature type="transmembrane region" description="Helical" evidence="1">
    <location>
        <begin position="188"/>
        <end position="207"/>
    </location>
</feature>
<gene>
    <name evidence="3" type="ORF">CCM_03112</name>
</gene>
<evidence type="ECO:0000259" key="2">
    <source>
        <dbReference type="Pfam" id="PF07883"/>
    </source>
</evidence>
<dbReference type="GeneID" id="18165139"/>
<dbReference type="Pfam" id="PF07883">
    <property type="entry name" value="Cupin_2"/>
    <property type="match status" value="1"/>
</dbReference>
<evidence type="ECO:0000256" key="1">
    <source>
        <dbReference type="SAM" id="Phobius"/>
    </source>
</evidence>
<dbReference type="HOGENOM" id="CLU_089363_0_0_1"/>
<dbReference type="KEGG" id="cmt:CCM_03112"/>
<name>G3J8V8_CORMM</name>
<dbReference type="InterPro" id="IPR014710">
    <property type="entry name" value="RmlC-like_jellyroll"/>
</dbReference>
<dbReference type="Proteomes" id="UP000001610">
    <property type="component" value="Unassembled WGS sequence"/>
</dbReference>
<dbReference type="InterPro" id="IPR011051">
    <property type="entry name" value="RmlC_Cupin_sf"/>
</dbReference>
<dbReference type="OrthoDB" id="9976870at2759"/>
<dbReference type="InterPro" id="IPR013096">
    <property type="entry name" value="Cupin_2"/>
</dbReference>
<dbReference type="EMBL" id="JH126400">
    <property type="protein sequence ID" value="EGX94841.1"/>
    <property type="molecule type" value="Genomic_DNA"/>
</dbReference>
<keyword evidence="1" id="KW-0472">Membrane</keyword>
<keyword evidence="1" id="KW-0812">Transmembrane</keyword>
<reference evidence="3 4" key="1">
    <citation type="journal article" date="2011" name="Genome Biol.">
        <title>Genome sequence of the insect pathogenic fungus Cordyceps militaris, a valued traditional Chinese medicine.</title>
        <authorList>
            <person name="Zheng P."/>
            <person name="Xia Y."/>
            <person name="Xiao G."/>
            <person name="Xiong C."/>
            <person name="Hu X."/>
            <person name="Zhang S."/>
            <person name="Zheng H."/>
            <person name="Huang Y."/>
            <person name="Zhou Y."/>
            <person name="Wang S."/>
            <person name="Zhao G.P."/>
            <person name="Liu X."/>
            <person name="St Leger R.J."/>
            <person name="Wang C."/>
        </authorList>
    </citation>
    <scope>NUCLEOTIDE SEQUENCE [LARGE SCALE GENOMIC DNA]</scope>
    <source>
        <strain evidence="3 4">CM01</strain>
    </source>
</reference>
<dbReference type="CDD" id="cd02208">
    <property type="entry name" value="cupin_RmlC-like"/>
    <property type="match status" value="1"/>
</dbReference>
<evidence type="ECO:0000313" key="4">
    <source>
        <dbReference type="Proteomes" id="UP000001610"/>
    </source>
</evidence>
<protein>
    <submittedName>
        <fullName evidence="3">Cupin, RmlC-type</fullName>
    </submittedName>
</protein>
<evidence type="ECO:0000313" key="3">
    <source>
        <dbReference type="EMBL" id="EGX94841.1"/>
    </source>
</evidence>